<evidence type="ECO:0000313" key="2">
    <source>
        <dbReference type="EMBL" id="MBC8178172.1"/>
    </source>
</evidence>
<dbReference type="GO" id="GO:0016491">
    <property type="term" value="F:oxidoreductase activity"/>
    <property type="evidence" value="ECO:0007669"/>
    <property type="project" value="InterPro"/>
</dbReference>
<dbReference type="AlphaFoldDB" id="A0A8J6MZM2"/>
<dbReference type="Pfam" id="PF01323">
    <property type="entry name" value="DSBA"/>
    <property type="match status" value="1"/>
</dbReference>
<evidence type="ECO:0000313" key="3">
    <source>
        <dbReference type="Proteomes" id="UP000650524"/>
    </source>
</evidence>
<feature type="domain" description="DSBA-like thioredoxin" evidence="1">
    <location>
        <begin position="17"/>
        <end position="111"/>
    </location>
</feature>
<dbReference type="Gene3D" id="3.40.30.10">
    <property type="entry name" value="Glutaredoxin"/>
    <property type="match status" value="1"/>
</dbReference>
<dbReference type="InterPro" id="IPR001853">
    <property type="entry name" value="DSBA-like_thioredoxin_dom"/>
</dbReference>
<proteinExistence type="predicted"/>
<comment type="caution">
    <text evidence="2">The sequence shown here is derived from an EMBL/GenBank/DDBJ whole genome shotgun (WGS) entry which is preliminary data.</text>
</comment>
<sequence>MLKKYPESIRIVLKNYPLKNHKFATKAAIAALSAGRQGKFWEFHDELFKNYRQLSDKKLNEIARKLDLNEAQFQKDRKDPEIVAKVQGDYREGRNIGVRGIPAVFVNGKRIRNRDLRTIGSIIEKEIQKTKKR</sequence>
<protein>
    <submittedName>
        <fullName evidence="2">DsbA family protein</fullName>
    </submittedName>
</protein>
<dbReference type="InterPro" id="IPR036249">
    <property type="entry name" value="Thioredoxin-like_sf"/>
</dbReference>
<evidence type="ECO:0000259" key="1">
    <source>
        <dbReference type="Pfam" id="PF01323"/>
    </source>
</evidence>
<accession>A0A8J6MZM2</accession>
<name>A0A8J6MZM2_9DELT</name>
<dbReference type="SUPFAM" id="SSF52833">
    <property type="entry name" value="Thioredoxin-like"/>
    <property type="match status" value="1"/>
</dbReference>
<dbReference type="Proteomes" id="UP000650524">
    <property type="component" value="Unassembled WGS sequence"/>
</dbReference>
<organism evidence="2 3">
    <name type="scientific">Candidatus Desulfacyla euxinica</name>
    <dbReference type="NCBI Taxonomy" id="2841693"/>
    <lineage>
        <taxon>Bacteria</taxon>
        <taxon>Deltaproteobacteria</taxon>
        <taxon>Candidatus Desulfacyla</taxon>
    </lineage>
</organism>
<gene>
    <name evidence="2" type="ORF">H8E19_12270</name>
</gene>
<dbReference type="EMBL" id="JACNJD010000261">
    <property type="protein sequence ID" value="MBC8178172.1"/>
    <property type="molecule type" value="Genomic_DNA"/>
</dbReference>
<reference evidence="2 3" key="1">
    <citation type="submission" date="2020-08" db="EMBL/GenBank/DDBJ databases">
        <title>Bridging the membrane lipid divide: bacteria of the FCB group superphylum have the potential to synthesize archaeal ether lipids.</title>
        <authorList>
            <person name="Villanueva L."/>
            <person name="Von Meijenfeldt F.A.B."/>
            <person name="Westbye A.B."/>
            <person name="Yadav S."/>
            <person name="Hopmans E.C."/>
            <person name="Dutilh B.E."/>
            <person name="Sinninghe Damste J.S."/>
        </authorList>
    </citation>
    <scope>NUCLEOTIDE SEQUENCE [LARGE SCALE GENOMIC DNA]</scope>
    <source>
        <strain evidence="2">NIOZ-UU27</strain>
    </source>
</reference>